<dbReference type="EMBL" id="OZ037944">
    <property type="protein sequence ID" value="CAL1694599.1"/>
    <property type="molecule type" value="Genomic_DNA"/>
</dbReference>
<feature type="region of interest" description="Disordered" evidence="1">
    <location>
        <begin position="1"/>
        <end position="51"/>
    </location>
</feature>
<dbReference type="PANTHER" id="PTHR47219">
    <property type="entry name" value="RAB GTPASE-ACTIVATING PROTEIN 1-LIKE"/>
    <property type="match status" value="1"/>
</dbReference>
<evidence type="ECO:0000259" key="2">
    <source>
        <dbReference type="PROSITE" id="PS50086"/>
    </source>
</evidence>
<evidence type="ECO:0000256" key="1">
    <source>
        <dbReference type="SAM" id="MobiDB-lite"/>
    </source>
</evidence>
<evidence type="ECO:0000313" key="3">
    <source>
        <dbReference type="EMBL" id="CAL1694599.1"/>
    </source>
</evidence>
<dbReference type="PANTHER" id="PTHR47219:SF9">
    <property type="entry name" value="GTPASE ACTIVATING PROTEIN AND CENTROSOME-ASSOCIATED, ISOFORM B"/>
    <property type="match status" value="1"/>
</dbReference>
<feature type="compositionally biased region" description="Low complexity" evidence="1">
    <location>
        <begin position="162"/>
        <end position="178"/>
    </location>
</feature>
<evidence type="ECO:0000313" key="4">
    <source>
        <dbReference type="Proteomes" id="UP001497453"/>
    </source>
</evidence>
<feature type="domain" description="Rab-GAP TBC" evidence="2">
    <location>
        <begin position="512"/>
        <end position="704"/>
    </location>
</feature>
<feature type="compositionally biased region" description="Low complexity" evidence="1">
    <location>
        <begin position="260"/>
        <end position="278"/>
    </location>
</feature>
<feature type="compositionally biased region" description="Pro residues" evidence="1">
    <location>
        <begin position="279"/>
        <end position="302"/>
    </location>
</feature>
<organism evidence="3 4">
    <name type="scientific">Somion occarium</name>
    <dbReference type="NCBI Taxonomy" id="3059160"/>
    <lineage>
        <taxon>Eukaryota</taxon>
        <taxon>Fungi</taxon>
        <taxon>Dikarya</taxon>
        <taxon>Basidiomycota</taxon>
        <taxon>Agaricomycotina</taxon>
        <taxon>Agaricomycetes</taxon>
        <taxon>Polyporales</taxon>
        <taxon>Cerrenaceae</taxon>
        <taxon>Somion</taxon>
    </lineage>
</organism>
<protein>
    <recommendedName>
        <fullName evidence="2">Rab-GAP TBC domain-containing protein</fullName>
    </recommendedName>
</protein>
<feature type="region of interest" description="Disordered" evidence="1">
    <location>
        <begin position="160"/>
        <end position="349"/>
    </location>
</feature>
<feature type="compositionally biased region" description="Low complexity" evidence="1">
    <location>
        <begin position="230"/>
        <end position="241"/>
    </location>
</feature>
<feature type="compositionally biased region" description="Polar residues" evidence="1">
    <location>
        <begin position="242"/>
        <end position="258"/>
    </location>
</feature>
<reference evidence="4" key="1">
    <citation type="submission" date="2024-04" db="EMBL/GenBank/DDBJ databases">
        <authorList>
            <person name="Shaw F."/>
            <person name="Minotto A."/>
        </authorList>
    </citation>
    <scope>NUCLEOTIDE SEQUENCE [LARGE SCALE GENOMIC DNA]</scope>
</reference>
<sequence length="787" mass="86786">MDSPSLIVIPPTPIRDHLPRTPHPSPTPTSKSSIPELTPSTTDRERSSSETTIVTIYSMYEEEEDDIRSWPASEEVAVVGHRHKSSKDVNLVAVARIPDYRHDSYLRPGSNGRFIGVTDEDSAFYDATYGTSNTRLSVVDKLELMRHSVASDASVQLAYTDSRPSSSYVRSSTLTSASGAPEHNAQRSNALSQRSSSFQNSRPNSGYDALDTHAGRRSHTLSPDPHAHNSPISRSSSRPTSYCQSPASSHRDYSTPNGRASLTGSSSSSASKSLLTSPSSPPDQSPSASPPTLPPSNLPSPSNPLSGRPGSSLLHVPVSPITPSSPQDHSSNSSGNSSIGPSEGEDPDAFHVRSTYAQLDQQGVKGDGYVEGVERTRARVGGSRASELRALEALADENEKTRDLTAKEIETLANLDRYGFFVTISHDRLILLPSSPFLKPLSRVTHTVPGCTPTATSIAKLPPAQPLVKETARIAKWNWMLQVSSRDEGGNIDEWGIKPSKLRKLRARTFKGIPDCWRSAAWEVLMNRYSRAGKQQLMQLASRYRASLDQPSTYDVQIDLDVPRTITGHIMFRTRYGQGQRSLFHVLHSLSLHCEECGYCQGMGPIAATLLCYFSPEKAYASLVRLHDSYAMHSIFSPGFPGLLEAIYVQERITEQMMPAVYAAFKKHMISTTSYATKWYITLFANSVPFQTQLRLWDAFLLEGPDIFVIVAVAVVWVYRDHITSDSANFESVLSLLSSFFVPEDENALLSWIKKVVSDKKLRSSMQQWRQDWTRLVSSGQHTQALL</sequence>
<dbReference type="PROSITE" id="PS50086">
    <property type="entry name" value="TBC_RABGAP"/>
    <property type="match status" value="1"/>
</dbReference>
<feature type="compositionally biased region" description="Polar residues" evidence="1">
    <location>
        <begin position="186"/>
        <end position="204"/>
    </location>
</feature>
<dbReference type="InterPro" id="IPR050302">
    <property type="entry name" value="Rab_GAP_TBC_domain"/>
</dbReference>
<keyword evidence="4" id="KW-1185">Reference proteome</keyword>
<dbReference type="Gene3D" id="1.10.8.270">
    <property type="entry name" value="putative rabgap domain of human tbc1 domain family member 14 like domains"/>
    <property type="match status" value="1"/>
</dbReference>
<feature type="compositionally biased region" description="Low complexity" evidence="1">
    <location>
        <begin position="324"/>
        <end position="342"/>
    </location>
</feature>
<dbReference type="Proteomes" id="UP001497453">
    <property type="component" value="Chromosome 1"/>
</dbReference>
<proteinExistence type="predicted"/>
<dbReference type="InterPro" id="IPR035969">
    <property type="entry name" value="Rab-GAP_TBC_sf"/>
</dbReference>
<dbReference type="Gene3D" id="1.10.472.80">
    <property type="entry name" value="Ypt/Rab-GAP domain of gyp1p, domain 3"/>
    <property type="match status" value="1"/>
</dbReference>
<name>A0ABP1CJ02_9APHY</name>
<dbReference type="SUPFAM" id="SSF47923">
    <property type="entry name" value="Ypt/Rab-GAP domain of gyp1p"/>
    <property type="match status" value="2"/>
</dbReference>
<dbReference type="InterPro" id="IPR000195">
    <property type="entry name" value="Rab-GAP-TBC_dom"/>
</dbReference>
<accession>A0ABP1CJ02</accession>
<dbReference type="Pfam" id="PF00566">
    <property type="entry name" value="RabGAP-TBC"/>
    <property type="match status" value="1"/>
</dbReference>
<feature type="compositionally biased region" description="Low complexity" evidence="1">
    <location>
        <begin position="303"/>
        <end position="314"/>
    </location>
</feature>
<gene>
    <name evidence="3" type="ORF">GFSPODELE1_LOCUS386</name>
</gene>
<dbReference type="SMART" id="SM00164">
    <property type="entry name" value="TBC"/>
    <property type="match status" value="1"/>
</dbReference>